<proteinExistence type="predicted"/>
<gene>
    <name evidence="2" type="ORF">EV188_103290</name>
</gene>
<dbReference type="GO" id="GO:0016791">
    <property type="term" value="F:phosphatase activity"/>
    <property type="evidence" value="ECO:0007669"/>
    <property type="project" value="TreeGrafter"/>
</dbReference>
<dbReference type="InterPro" id="IPR023214">
    <property type="entry name" value="HAD_sf"/>
</dbReference>
<evidence type="ECO:0008006" key="4">
    <source>
        <dbReference type="Google" id="ProtNLM"/>
    </source>
</evidence>
<dbReference type="SFLD" id="SFLDS00003">
    <property type="entry name" value="Haloacid_Dehalogenase"/>
    <property type="match status" value="1"/>
</dbReference>
<dbReference type="SFLD" id="SFLDG01140">
    <property type="entry name" value="C2.B:_Phosphomannomutase_and_P"/>
    <property type="match status" value="1"/>
</dbReference>
<dbReference type="Pfam" id="PF08282">
    <property type="entry name" value="Hydrolase_3"/>
    <property type="match status" value="1"/>
</dbReference>
<dbReference type="NCBIfam" id="TIGR00099">
    <property type="entry name" value="Cof-subfamily"/>
    <property type="match status" value="1"/>
</dbReference>
<keyword evidence="3" id="KW-1185">Reference proteome</keyword>
<sequence length="270" mass="28471">MQSPRLVATDVDGTLLGDGEDPSPRTRAVIRRMVDAGVPLVLATGRPPRWVPRVCEALSVHALTVAANGAVLYDAATDRVLAAETLDTDALAEVTDGLREAVPGCGIAVERVGEGAFDRREHQFVSESAYVHAWPHPDHRRVAPGDLLGEPVIKVLARHPTLTSADMARAAIEAVGHLVDVTYSAGGGLLECSVRGVDKAHGLERAAAHHGVDASEVVAFGDMPNDLAMLRWAGHGVAVANAHPDVLHVADEVTGSNLDDGVASVLERWF</sequence>
<dbReference type="AlphaFoldDB" id="A0A4V3DA73"/>
<organism evidence="2 3">
    <name type="scientific">Actinomycetospora succinea</name>
    <dbReference type="NCBI Taxonomy" id="663603"/>
    <lineage>
        <taxon>Bacteria</taxon>
        <taxon>Bacillati</taxon>
        <taxon>Actinomycetota</taxon>
        <taxon>Actinomycetes</taxon>
        <taxon>Pseudonocardiales</taxon>
        <taxon>Pseudonocardiaceae</taxon>
        <taxon>Actinomycetospora</taxon>
    </lineage>
</organism>
<evidence type="ECO:0000313" key="3">
    <source>
        <dbReference type="Proteomes" id="UP000295705"/>
    </source>
</evidence>
<evidence type="ECO:0000256" key="1">
    <source>
        <dbReference type="SAM" id="MobiDB-lite"/>
    </source>
</evidence>
<comment type="caution">
    <text evidence="2">The sequence shown here is derived from an EMBL/GenBank/DDBJ whole genome shotgun (WGS) entry which is preliminary data.</text>
</comment>
<protein>
    <recommendedName>
        <fullName evidence="4">Cof subfamily protein (Haloacid dehalogenase superfamily)/HAD superfamily hydrolase (TIGR01484 family)</fullName>
    </recommendedName>
</protein>
<dbReference type="InterPro" id="IPR000150">
    <property type="entry name" value="Cof"/>
</dbReference>
<dbReference type="SUPFAM" id="SSF56784">
    <property type="entry name" value="HAD-like"/>
    <property type="match status" value="1"/>
</dbReference>
<feature type="region of interest" description="Disordered" evidence="1">
    <location>
        <begin position="1"/>
        <end position="22"/>
    </location>
</feature>
<dbReference type="PANTHER" id="PTHR10000">
    <property type="entry name" value="PHOSPHOSERINE PHOSPHATASE"/>
    <property type="match status" value="1"/>
</dbReference>
<evidence type="ECO:0000313" key="2">
    <source>
        <dbReference type="EMBL" id="TDQ60788.1"/>
    </source>
</evidence>
<dbReference type="GO" id="GO:0000287">
    <property type="term" value="F:magnesium ion binding"/>
    <property type="evidence" value="ECO:0007669"/>
    <property type="project" value="TreeGrafter"/>
</dbReference>
<accession>A0A4V3DA73</accession>
<name>A0A4V3DA73_9PSEU</name>
<dbReference type="InterPro" id="IPR036412">
    <property type="entry name" value="HAD-like_sf"/>
</dbReference>
<dbReference type="Gene3D" id="3.30.1240.10">
    <property type="match status" value="1"/>
</dbReference>
<dbReference type="GO" id="GO:0005829">
    <property type="term" value="C:cytosol"/>
    <property type="evidence" value="ECO:0007669"/>
    <property type="project" value="TreeGrafter"/>
</dbReference>
<dbReference type="EMBL" id="SNYO01000003">
    <property type="protein sequence ID" value="TDQ60788.1"/>
    <property type="molecule type" value="Genomic_DNA"/>
</dbReference>
<dbReference type="Proteomes" id="UP000295705">
    <property type="component" value="Unassembled WGS sequence"/>
</dbReference>
<dbReference type="Gene3D" id="3.40.50.1000">
    <property type="entry name" value="HAD superfamily/HAD-like"/>
    <property type="match status" value="1"/>
</dbReference>
<dbReference type="RefSeq" id="WP_208114162.1">
    <property type="nucleotide sequence ID" value="NZ_BAABHR010000025.1"/>
</dbReference>
<reference evidence="2 3" key="1">
    <citation type="submission" date="2019-03" db="EMBL/GenBank/DDBJ databases">
        <title>Genomic Encyclopedia of Type Strains, Phase IV (KMG-IV): sequencing the most valuable type-strain genomes for metagenomic binning, comparative biology and taxonomic classification.</title>
        <authorList>
            <person name="Goeker M."/>
        </authorList>
    </citation>
    <scope>NUCLEOTIDE SEQUENCE [LARGE SCALE GENOMIC DNA]</scope>
    <source>
        <strain evidence="2 3">DSM 45775</strain>
    </source>
</reference>
<dbReference type="PANTHER" id="PTHR10000:SF8">
    <property type="entry name" value="HAD SUPERFAMILY HYDROLASE-LIKE, TYPE 3"/>
    <property type="match status" value="1"/>
</dbReference>